<name>A0A0C2VZC6_AMAMK</name>
<feature type="non-terminal residue" evidence="2">
    <location>
        <position position="1"/>
    </location>
</feature>
<reference evidence="2 3" key="1">
    <citation type="submission" date="2014-04" db="EMBL/GenBank/DDBJ databases">
        <title>Evolutionary Origins and Diversification of the Mycorrhizal Mutualists.</title>
        <authorList>
            <consortium name="DOE Joint Genome Institute"/>
            <consortium name="Mycorrhizal Genomics Consortium"/>
            <person name="Kohler A."/>
            <person name="Kuo A."/>
            <person name="Nagy L.G."/>
            <person name="Floudas D."/>
            <person name="Copeland A."/>
            <person name="Barry K.W."/>
            <person name="Cichocki N."/>
            <person name="Veneault-Fourrey C."/>
            <person name="LaButti K."/>
            <person name="Lindquist E.A."/>
            <person name="Lipzen A."/>
            <person name="Lundell T."/>
            <person name="Morin E."/>
            <person name="Murat C."/>
            <person name="Riley R."/>
            <person name="Ohm R."/>
            <person name="Sun H."/>
            <person name="Tunlid A."/>
            <person name="Henrissat B."/>
            <person name="Grigoriev I.V."/>
            <person name="Hibbett D.S."/>
            <person name="Martin F."/>
        </authorList>
    </citation>
    <scope>NUCLEOTIDE SEQUENCE [LARGE SCALE GENOMIC DNA]</scope>
    <source>
        <strain evidence="2 3">Koide BX008</strain>
    </source>
</reference>
<dbReference type="OrthoDB" id="3270804at2759"/>
<organism evidence="2 3">
    <name type="scientific">Amanita muscaria (strain Koide BX008)</name>
    <dbReference type="NCBI Taxonomy" id="946122"/>
    <lineage>
        <taxon>Eukaryota</taxon>
        <taxon>Fungi</taxon>
        <taxon>Dikarya</taxon>
        <taxon>Basidiomycota</taxon>
        <taxon>Agaricomycotina</taxon>
        <taxon>Agaricomycetes</taxon>
        <taxon>Agaricomycetidae</taxon>
        <taxon>Agaricales</taxon>
        <taxon>Pluteineae</taxon>
        <taxon>Amanitaceae</taxon>
        <taxon>Amanita</taxon>
    </lineage>
</organism>
<accession>A0A0C2VZC6</accession>
<dbReference type="InParanoid" id="A0A0C2VZC6"/>
<proteinExistence type="predicted"/>
<gene>
    <name evidence="2" type="ORF">M378DRAFT_29575</name>
</gene>
<evidence type="ECO:0000313" key="3">
    <source>
        <dbReference type="Proteomes" id="UP000054549"/>
    </source>
</evidence>
<feature type="domain" description="Ribonuclease H1 N-terminal" evidence="1">
    <location>
        <begin position="1"/>
        <end position="44"/>
    </location>
</feature>
<protein>
    <recommendedName>
        <fullName evidence="1">Ribonuclease H1 N-terminal domain-containing protein</fullName>
    </recommendedName>
</protein>
<dbReference type="InterPro" id="IPR037056">
    <property type="entry name" value="RNase_H1_N_sf"/>
</dbReference>
<dbReference type="AlphaFoldDB" id="A0A0C2VZC6"/>
<dbReference type="HOGENOM" id="CLU_156966_0_0_1"/>
<feature type="non-terminal residue" evidence="2">
    <location>
        <position position="75"/>
    </location>
</feature>
<dbReference type="InterPro" id="IPR011320">
    <property type="entry name" value="RNase_H1_N"/>
</dbReference>
<dbReference type="EMBL" id="KN818885">
    <property type="protein sequence ID" value="KIL54202.1"/>
    <property type="molecule type" value="Genomic_DNA"/>
</dbReference>
<keyword evidence="3" id="KW-1185">Reference proteome</keyword>
<dbReference type="Proteomes" id="UP000054549">
    <property type="component" value="Unassembled WGS sequence"/>
</dbReference>
<dbReference type="Pfam" id="PF01693">
    <property type="entry name" value="Cauli_VI"/>
    <property type="match status" value="1"/>
</dbReference>
<evidence type="ECO:0000313" key="2">
    <source>
        <dbReference type="EMBL" id="KIL54202.1"/>
    </source>
</evidence>
<dbReference type="InterPro" id="IPR009027">
    <property type="entry name" value="Ribosomal_bL9/RNase_H1_N"/>
</dbReference>
<evidence type="ECO:0000259" key="1">
    <source>
        <dbReference type="Pfam" id="PF01693"/>
    </source>
</evidence>
<dbReference type="Gene3D" id="3.40.970.10">
    <property type="entry name" value="Ribonuclease H1, N-terminal domain"/>
    <property type="match status" value="1"/>
</dbReference>
<dbReference type="SUPFAM" id="SSF55658">
    <property type="entry name" value="L9 N-domain-like"/>
    <property type="match status" value="1"/>
</dbReference>
<sequence length="75" mass="8376">KWYVVTVGRCTGVFYNWGYVSQLVSHISGNCHISFTDEQEAYDYYNGQKAAGLVKVHRNPGDDDSEFGPVESAIV</sequence>